<protein>
    <submittedName>
        <fullName evidence="2">Uncharacterized protein</fullName>
    </submittedName>
</protein>
<name>A0AC35EYW3_9BILA</name>
<evidence type="ECO:0000313" key="1">
    <source>
        <dbReference type="Proteomes" id="UP000887580"/>
    </source>
</evidence>
<evidence type="ECO:0000313" key="2">
    <source>
        <dbReference type="WBParaSite" id="PS1159_v2.g121.t1"/>
    </source>
</evidence>
<reference evidence="2" key="1">
    <citation type="submission" date="2022-11" db="UniProtKB">
        <authorList>
            <consortium name="WormBaseParasite"/>
        </authorList>
    </citation>
    <scope>IDENTIFICATION</scope>
</reference>
<proteinExistence type="predicted"/>
<organism evidence="1 2">
    <name type="scientific">Panagrolaimus sp. PS1159</name>
    <dbReference type="NCBI Taxonomy" id="55785"/>
    <lineage>
        <taxon>Eukaryota</taxon>
        <taxon>Metazoa</taxon>
        <taxon>Ecdysozoa</taxon>
        <taxon>Nematoda</taxon>
        <taxon>Chromadorea</taxon>
        <taxon>Rhabditida</taxon>
        <taxon>Tylenchina</taxon>
        <taxon>Panagrolaimomorpha</taxon>
        <taxon>Panagrolaimoidea</taxon>
        <taxon>Panagrolaimidae</taxon>
        <taxon>Panagrolaimus</taxon>
    </lineage>
</organism>
<dbReference type="Proteomes" id="UP000887580">
    <property type="component" value="Unplaced"/>
</dbReference>
<sequence length="161" mass="19378">MNEEFQMPHYQNITEQMPEENDSTQDFVHNLLNQMGQQFRAEPLVQPIRLRIHPLPVNTELEKVESHRIFKIGNDKRGKTQARVWIDTPNDETRVFLYRHSEKDSDPNKDVFVCIQCSRHNRVTKFEIRRTENEELELWEQPTHYPSCYRIKEEIESIQAK</sequence>
<accession>A0AC35EYW3</accession>
<dbReference type="WBParaSite" id="PS1159_v2.g121.t1">
    <property type="protein sequence ID" value="PS1159_v2.g121.t1"/>
    <property type="gene ID" value="PS1159_v2.g121"/>
</dbReference>